<dbReference type="OrthoDB" id="6466877at2"/>
<dbReference type="HOGENOM" id="CLU_195139_0_0_6"/>
<dbReference type="KEGG" id="psi:S70_19165"/>
<organism evidence="1 2">
    <name type="scientific">Providencia stuartii (strain MRSN 2154)</name>
    <dbReference type="NCBI Taxonomy" id="1157951"/>
    <lineage>
        <taxon>Bacteria</taxon>
        <taxon>Pseudomonadati</taxon>
        <taxon>Pseudomonadota</taxon>
        <taxon>Gammaproteobacteria</taxon>
        <taxon>Enterobacterales</taxon>
        <taxon>Morganellaceae</taxon>
        <taxon>Providencia</taxon>
    </lineage>
</organism>
<dbReference type="Proteomes" id="UP000005012">
    <property type="component" value="Chromosome"/>
</dbReference>
<gene>
    <name evidence="1" type="ordered locus">S70_19165</name>
</gene>
<evidence type="ECO:0000313" key="1">
    <source>
        <dbReference type="EMBL" id="AFH95629.1"/>
    </source>
</evidence>
<dbReference type="PATRIC" id="fig|1157951.4.peg.3851"/>
<dbReference type="GeneID" id="93519643"/>
<sequence>MQHYDNIVKHVDALLAENSISNMNILLAQLSHDAQLTQEQRFEQQQRLRKAIFKHHES</sequence>
<dbReference type="InterPro" id="IPR019671">
    <property type="entry name" value="DUF2526"/>
</dbReference>
<dbReference type="AlphaFoldDB" id="A0A140NQ70"/>
<reference evidence="1 2" key="1">
    <citation type="journal article" date="2012" name="J. Bacteriol.">
        <title>Complete Genome Sequence of Providencia stuartii Clinical Isolate MRSN 2154.</title>
        <authorList>
            <person name="Clifford R.J."/>
            <person name="Hang J."/>
            <person name="Riley M.C."/>
            <person name="Onmus-Leone F."/>
            <person name="Kuschner R.A."/>
            <person name="Lesho E.P."/>
            <person name="Waterman P.E."/>
        </authorList>
    </citation>
    <scope>NUCLEOTIDE SEQUENCE [LARGE SCALE GENOMIC DNA]</scope>
    <source>
        <strain evidence="1 2">MRSN 2154</strain>
    </source>
</reference>
<accession>A0A140NQ70</accession>
<dbReference type="Pfam" id="PF10735">
    <property type="entry name" value="DUF2526"/>
    <property type="match status" value="1"/>
</dbReference>
<evidence type="ECO:0000313" key="2">
    <source>
        <dbReference type="Proteomes" id="UP000005012"/>
    </source>
</evidence>
<dbReference type="EMBL" id="CP003488">
    <property type="protein sequence ID" value="AFH95629.1"/>
    <property type="molecule type" value="Genomic_DNA"/>
</dbReference>
<name>A0A140NQ70_PROSM</name>
<protein>
    <recommendedName>
        <fullName evidence="3">DUF2526 domain-containing protein</fullName>
    </recommendedName>
</protein>
<evidence type="ECO:0008006" key="3">
    <source>
        <dbReference type="Google" id="ProtNLM"/>
    </source>
</evidence>
<dbReference type="RefSeq" id="WP_004919027.1">
    <property type="nucleotide sequence ID" value="NC_017731.1"/>
</dbReference>
<reference evidence="2" key="2">
    <citation type="submission" date="2012-04" db="EMBL/GenBank/DDBJ databases">
        <title>Complete genome sequence of Providencia stuartii clinical isolate MRSN 2154.</title>
        <authorList>
            <person name="Clifford R.J."/>
            <person name="Hang J."/>
            <person name="Riley M.C."/>
            <person name="Onmus-Leone F."/>
            <person name="Kuschner R.A."/>
            <person name="Lesho E.P."/>
            <person name="Waterman P.E."/>
        </authorList>
    </citation>
    <scope>NUCLEOTIDE SEQUENCE [LARGE SCALE GENOMIC DNA]</scope>
    <source>
        <strain evidence="2">MRSN 2154</strain>
    </source>
</reference>
<proteinExistence type="predicted"/>